<dbReference type="AlphaFoldDB" id="A0AAV5AGZ0"/>
<proteinExistence type="predicted"/>
<dbReference type="InterPro" id="IPR000210">
    <property type="entry name" value="BTB/POZ_dom"/>
</dbReference>
<comment type="caution">
    <text evidence="2">The sequence shown here is derived from an EMBL/GenBank/DDBJ whole genome shotgun (WGS) entry which is preliminary data.</text>
</comment>
<feature type="domain" description="BTB" evidence="1">
    <location>
        <begin position="15"/>
        <end position="86"/>
    </location>
</feature>
<dbReference type="Gene3D" id="3.30.710.10">
    <property type="entry name" value="Potassium Channel Kv1.1, Chain A"/>
    <property type="match status" value="1"/>
</dbReference>
<evidence type="ECO:0000313" key="3">
    <source>
        <dbReference type="Proteomes" id="UP001050691"/>
    </source>
</evidence>
<dbReference type="Proteomes" id="UP001050691">
    <property type="component" value="Unassembled WGS sequence"/>
</dbReference>
<dbReference type="SUPFAM" id="SSF54695">
    <property type="entry name" value="POZ domain"/>
    <property type="match status" value="1"/>
</dbReference>
<dbReference type="Pfam" id="PF00651">
    <property type="entry name" value="BTB"/>
    <property type="match status" value="1"/>
</dbReference>
<dbReference type="EMBL" id="BPWL01000009">
    <property type="protein sequence ID" value="GJJ13620.1"/>
    <property type="molecule type" value="Genomic_DNA"/>
</dbReference>
<reference evidence="2" key="1">
    <citation type="submission" date="2021-10" db="EMBL/GenBank/DDBJ databases">
        <title>De novo Genome Assembly of Clathrus columnatus (Basidiomycota, Fungi) Using Illumina and Nanopore Sequence Data.</title>
        <authorList>
            <person name="Ogiso-Tanaka E."/>
            <person name="Itagaki H."/>
            <person name="Hosoya T."/>
            <person name="Hosaka K."/>
        </authorList>
    </citation>
    <scope>NUCLEOTIDE SEQUENCE</scope>
    <source>
        <strain evidence="2">MO-923</strain>
    </source>
</reference>
<name>A0AAV5AGZ0_9AGAM</name>
<dbReference type="PROSITE" id="PS50097">
    <property type="entry name" value="BTB"/>
    <property type="match status" value="1"/>
</dbReference>
<evidence type="ECO:0000313" key="2">
    <source>
        <dbReference type="EMBL" id="GJJ13620.1"/>
    </source>
</evidence>
<protein>
    <recommendedName>
        <fullName evidence="1">BTB domain-containing protein</fullName>
    </recommendedName>
</protein>
<evidence type="ECO:0000259" key="1">
    <source>
        <dbReference type="PROSITE" id="PS50097"/>
    </source>
</evidence>
<dbReference type="InterPro" id="IPR011333">
    <property type="entry name" value="SKP1/BTB/POZ_sf"/>
</dbReference>
<sequence length="325" mass="37683">MPIIKNSGSLYLPDGDIVLFSLPKDDVITAFKVDRVLLRRASPVFEAMFALPPSENNESYDDTPLVKLQDESDHLTMFLNALYDSRCIPWQKNGLRTVREVDGTLILAVKYQVDHLHQRIVSLLERDWPSILADWDINEAELNIRGWPAVLTLTPEPCEVISLARKCGITSILPAAFYHSARIQASSDRRLLSPEEMKNCRSADFSLLSAEDFRRLVIGRNKIMHIFRRYLTEAHSYALDTHKLFDSSRDKCRSDLDGFKDRVELRVFRYINDPLTMMRKEVCMRDESPIQSCYSCKDRFIRSLESRRNAFWEELPSLFLLDSEQ</sequence>
<gene>
    <name evidence="2" type="ORF">Clacol_007876</name>
</gene>
<accession>A0AAV5AGZ0</accession>
<organism evidence="2 3">
    <name type="scientific">Clathrus columnatus</name>
    <dbReference type="NCBI Taxonomy" id="1419009"/>
    <lineage>
        <taxon>Eukaryota</taxon>
        <taxon>Fungi</taxon>
        <taxon>Dikarya</taxon>
        <taxon>Basidiomycota</taxon>
        <taxon>Agaricomycotina</taxon>
        <taxon>Agaricomycetes</taxon>
        <taxon>Phallomycetidae</taxon>
        <taxon>Phallales</taxon>
        <taxon>Clathraceae</taxon>
        <taxon>Clathrus</taxon>
    </lineage>
</organism>
<keyword evidence="3" id="KW-1185">Reference proteome</keyword>